<dbReference type="EMBL" id="JBHSNF010000002">
    <property type="protein sequence ID" value="MFC5526021.1"/>
    <property type="molecule type" value="Genomic_DNA"/>
</dbReference>
<gene>
    <name evidence="4" type="ORF">ACFPPA_09725</name>
</gene>
<feature type="chain" id="PRO_5045260030" evidence="2">
    <location>
        <begin position="21"/>
        <end position="301"/>
    </location>
</feature>
<evidence type="ECO:0000259" key="3">
    <source>
        <dbReference type="Pfam" id="PF10647"/>
    </source>
</evidence>
<dbReference type="Gene3D" id="2.120.10.30">
    <property type="entry name" value="TolB, C-terminal domain"/>
    <property type="match status" value="2"/>
</dbReference>
<dbReference type="InterPro" id="IPR018910">
    <property type="entry name" value="LpqB_C"/>
</dbReference>
<proteinExistence type="inferred from homology"/>
<organism evidence="4 5">
    <name type="scientific">Rhodanobacter ginsengisoli</name>
    <dbReference type="NCBI Taxonomy" id="418646"/>
    <lineage>
        <taxon>Bacteria</taxon>
        <taxon>Pseudomonadati</taxon>
        <taxon>Pseudomonadota</taxon>
        <taxon>Gammaproteobacteria</taxon>
        <taxon>Lysobacterales</taxon>
        <taxon>Rhodanobacteraceae</taxon>
        <taxon>Rhodanobacter</taxon>
    </lineage>
</organism>
<name>A0ABW0QM57_9GAMM</name>
<evidence type="ECO:0000313" key="4">
    <source>
        <dbReference type="EMBL" id="MFC5526021.1"/>
    </source>
</evidence>
<comment type="similarity">
    <text evidence="1">Belongs to the TolB family.</text>
</comment>
<feature type="signal peptide" evidence="2">
    <location>
        <begin position="1"/>
        <end position="20"/>
    </location>
</feature>
<dbReference type="RefSeq" id="WP_377319571.1">
    <property type="nucleotide sequence ID" value="NZ_JBHSNF010000002.1"/>
</dbReference>
<evidence type="ECO:0000256" key="2">
    <source>
        <dbReference type="SAM" id="SignalP"/>
    </source>
</evidence>
<dbReference type="Pfam" id="PF10647">
    <property type="entry name" value="Gmad1"/>
    <property type="match status" value="1"/>
</dbReference>
<accession>A0ABW0QM57</accession>
<feature type="domain" description="Lipoprotein LpqB C-terminal" evidence="3">
    <location>
        <begin position="76"/>
        <end position="169"/>
    </location>
</feature>
<dbReference type="InterPro" id="IPR011042">
    <property type="entry name" value="6-blade_b-propeller_TolB-like"/>
</dbReference>
<dbReference type="Pfam" id="PF07676">
    <property type="entry name" value="PD40"/>
    <property type="match status" value="3"/>
</dbReference>
<dbReference type="PANTHER" id="PTHR36842">
    <property type="entry name" value="PROTEIN TOLB HOMOLOG"/>
    <property type="match status" value="1"/>
</dbReference>
<protein>
    <submittedName>
        <fullName evidence="4">LpqB family beta-propeller domain-containing protein</fullName>
    </submittedName>
</protein>
<dbReference type="Proteomes" id="UP001596114">
    <property type="component" value="Unassembled WGS sequence"/>
</dbReference>
<reference evidence="5" key="1">
    <citation type="journal article" date="2019" name="Int. J. Syst. Evol. Microbiol.">
        <title>The Global Catalogue of Microorganisms (GCM) 10K type strain sequencing project: providing services to taxonomists for standard genome sequencing and annotation.</title>
        <authorList>
            <consortium name="The Broad Institute Genomics Platform"/>
            <consortium name="The Broad Institute Genome Sequencing Center for Infectious Disease"/>
            <person name="Wu L."/>
            <person name="Ma J."/>
        </authorList>
    </citation>
    <scope>NUCLEOTIDE SEQUENCE [LARGE SCALE GENOMIC DNA]</scope>
    <source>
        <strain evidence="5">CGMCC 1.16619</strain>
    </source>
</reference>
<comment type="caution">
    <text evidence="4">The sequence shown here is derived from an EMBL/GenBank/DDBJ whole genome shotgun (WGS) entry which is preliminary data.</text>
</comment>
<evidence type="ECO:0000313" key="5">
    <source>
        <dbReference type="Proteomes" id="UP001596114"/>
    </source>
</evidence>
<keyword evidence="2" id="KW-0732">Signal</keyword>
<dbReference type="InterPro" id="IPR011659">
    <property type="entry name" value="WD40"/>
</dbReference>
<dbReference type="SUPFAM" id="SSF82171">
    <property type="entry name" value="DPP6 N-terminal domain-like"/>
    <property type="match status" value="1"/>
</dbReference>
<sequence length="301" mass="32432">MKAKRVVFVLLLGTVLASPAATPTPKAVRMTTGNLFDPSPAPDGRRMVVIGMVEGKEQLFITALNGSHAVQITHGAWDHEDPAWSPDGRRIALVSRQGGGETIVTIDPDGHHLVRISPTSRRAIHPSWSRDSKQLFYCTDDDLHPPKKNTSEIYAADVATGAIRPVISGGVNTYPNLSPDGRHIVFRRMLGETNSEVFVADSDGSHAANLTRNPAFDGWPAWSPDGQHIAFASNRAGGPQVYKIYVMAADGSGVRLVAESDGRGTAPKWTPDGRSILFTICKRAGTGFDCEVYRAPSAEQP</sequence>
<keyword evidence="5" id="KW-1185">Reference proteome</keyword>
<evidence type="ECO:0000256" key="1">
    <source>
        <dbReference type="ARBA" id="ARBA00009820"/>
    </source>
</evidence>
<dbReference type="PANTHER" id="PTHR36842:SF1">
    <property type="entry name" value="PROTEIN TOLB"/>
    <property type="match status" value="1"/>
</dbReference>